<gene>
    <name evidence="2" type="ORF">DPMN_048615</name>
    <name evidence="3" type="ORF">DPMN_048714</name>
</gene>
<organism evidence="3 4">
    <name type="scientific">Dreissena polymorpha</name>
    <name type="common">Zebra mussel</name>
    <name type="synonym">Mytilus polymorpha</name>
    <dbReference type="NCBI Taxonomy" id="45954"/>
    <lineage>
        <taxon>Eukaryota</taxon>
        <taxon>Metazoa</taxon>
        <taxon>Spiralia</taxon>
        <taxon>Lophotrochozoa</taxon>
        <taxon>Mollusca</taxon>
        <taxon>Bivalvia</taxon>
        <taxon>Autobranchia</taxon>
        <taxon>Heteroconchia</taxon>
        <taxon>Euheterodonta</taxon>
        <taxon>Imparidentia</taxon>
        <taxon>Neoheterodontei</taxon>
        <taxon>Myida</taxon>
        <taxon>Dreissenoidea</taxon>
        <taxon>Dreissenidae</taxon>
        <taxon>Dreissena</taxon>
    </lineage>
</organism>
<protein>
    <submittedName>
        <fullName evidence="3">Uncharacterized protein</fullName>
    </submittedName>
</protein>
<dbReference type="EMBL" id="JAIWYP010000011">
    <property type="protein sequence ID" value="KAH3741984.1"/>
    <property type="molecule type" value="Genomic_DNA"/>
</dbReference>
<evidence type="ECO:0000313" key="2">
    <source>
        <dbReference type="EMBL" id="KAH3741885.1"/>
    </source>
</evidence>
<keyword evidence="4" id="KW-1185">Reference proteome</keyword>
<evidence type="ECO:0000313" key="3">
    <source>
        <dbReference type="EMBL" id="KAH3741984.1"/>
    </source>
</evidence>
<feature type="transmembrane region" description="Helical" evidence="1">
    <location>
        <begin position="52"/>
        <end position="71"/>
    </location>
</feature>
<keyword evidence="1" id="KW-0472">Membrane</keyword>
<proteinExistence type="predicted"/>
<evidence type="ECO:0000313" key="4">
    <source>
        <dbReference type="Proteomes" id="UP000828390"/>
    </source>
</evidence>
<name>A0A9D4I2L0_DREPO</name>
<dbReference type="Proteomes" id="UP000828390">
    <property type="component" value="Unassembled WGS sequence"/>
</dbReference>
<keyword evidence="1" id="KW-0812">Transmembrane</keyword>
<evidence type="ECO:0000256" key="1">
    <source>
        <dbReference type="SAM" id="Phobius"/>
    </source>
</evidence>
<accession>A0A9D4I2L0</accession>
<reference evidence="3" key="1">
    <citation type="journal article" date="2019" name="bioRxiv">
        <title>The Genome of the Zebra Mussel, Dreissena polymorpha: A Resource for Invasive Species Research.</title>
        <authorList>
            <person name="McCartney M.A."/>
            <person name="Auch B."/>
            <person name="Kono T."/>
            <person name="Mallez S."/>
            <person name="Zhang Y."/>
            <person name="Obille A."/>
            <person name="Becker A."/>
            <person name="Abrahante J.E."/>
            <person name="Garbe J."/>
            <person name="Badalamenti J.P."/>
            <person name="Herman A."/>
            <person name="Mangelson H."/>
            <person name="Liachko I."/>
            <person name="Sullivan S."/>
            <person name="Sone E.D."/>
            <person name="Koren S."/>
            <person name="Silverstein K.A.T."/>
            <person name="Beckman K.B."/>
            <person name="Gohl D.M."/>
        </authorList>
    </citation>
    <scope>NUCLEOTIDE SEQUENCE</scope>
    <source>
        <strain evidence="3">Duluth1</strain>
        <tissue evidence="3">Whole animal</tissue>
    </source>
</reference>
<sequence length="101" mass="11749">MLSGTGIEPVQAEPTKKLRYHFDPSWLSRFRFKALGGHHCRIGIRERVESSFNYQTLLTVLFSLFICSFITHRVIVKVDFSEVTTYLATYHVDVEKIHCNN</sequence>
<reference evidence="3" key="2">
    <citation type="submission" date="2020-11" db="EMBL/GenBank/DDBJ databases">
        <authorList>
            <person name="McCartney M.A."/>
            <person name="Auch B."/>
            <person name="Kono T."/>
            <person name="Mallez S."/>
            <person name="Becker A."/>
            <person name="Gohl D.M."/>
            <person name="Silverstein K.A.T."/>
            <person name="Koren S."/>
            <person name="Bechman K.B."/>
            <person name="Herman A."/>
            <person name="Abrahante J.E."/>
            <person name="Garbe J."/>
        </authorList>
    </citation>
    <scope>NUCLEOTIDE SEQUENCE</scope>
    <source>
        <strain evidence="3">Duluth1</strain>
        <tissue evidence="3">Whole animal</tissue>
    </source>
</reference>
<keyword evidence="1" id="KW-1133">Transmembrane helix</keyword>
<dbReference type="AlphaFoldDB" id="A0A9D4I2L0"/>
<comment type="caution">
    <text evidence="3">The sequence shown here is derived from an EMBL/GenBank/DDBJ whole genome shotgun (WGS) entry which is preliminary data.</text>
</comment>
<dbReference type="EMBL" id="JAIWYP010000011">
    <property type="protein sequence ID" value="KAH3741885.1"/>
    <property type="molecule type" value="Genomic_DNA"/>
</dbReference>